<evidence type="ECO:0000256" key="4">
    <source>
        <dbReference type="ARBA" id="ARBA00012759"/>
    </source>
</evidence>
<evidence type="ECO:0000256" key="5">
    <source>
        <dbReference type="ARBA" id="ARBA00022670"/>
    </source>
</evidence>
<dbReference type="InterPro" id="IPR018200">
    <property type="entry name" value="USP_CS"/>
</dbReference>
<dbReference type="Pfam" id="PF14533">
    <property type="entry name" value="USP7_C2"/>
    <property type="match status" value="1"/>
</dbReference>
<dbReference type="Gene3D" id="3.90.70.10">
    <property type="entry name" value="Cysteine proteinases"/>
    <property type="match status" value="1"/>
</dbReference>
<dbReference type="AlphaFoldDB" id="A0A6G1I3Z1"/>
<protein>
    <recommendedName>
        <fullName evidence="4">ubiquitinyl hydrolase 1</fullName>
        <ecNumber evidence="4">3.4.19.12</ecNumber>
    </recommendedName>
</protein>
<name>A0A6G1I3Z1_9PEZI</name>
<dbReference type="PROSITE" id="PS00973">
    <property type="entry name" value="USP_2"/>
    <property type="match status" value="1"/>
</dbReference>
<evidence type="ECO:0000256" key="10">
    <source>
        <dbReference type="SAM" id="MobiDB-lite"/>
    </source>
</evidence>
<comment type="catalytic activity">
    <reaction evidence="1">
        <text>Thiol-dependent hydrolysis of ester, thioester, amide, peptide and isopeptide bonds formed by the C-terminal Gly of ubiquitin (a 76-residue protein attached to proteins as an intracellular targeting signal).</text>
        <dbReference type="EC" id="3.4.19.12"/>
    </reaction>
</comment>
<dbReference type="EMBL" id="ML996690">
    <property type="protein sequence ID" value="KAF2403000.1"/>
    <property type="molecule type" value="Genomic_DNA"/>
</dbReference>
<dbReference type="Gene3D" id="3.10.20.90">
    <property type="entry name" value="Phosphatidylinositol 3-kinase Catalytic Subunit, Chain A, domain 1"/>
    <property type="match status" value="2"/>
</dbReference>
<keyword evidence="6" id="KW-0833">Ubl conjugation pathway</keyword>
<dbReference type="PANTHER" id="PTHR24006">
    <property type="entry name" value="UBIQUITIN CARBOXYL-TERMINAL HYDROLASE"/>
    <property type="match status" value="1"/>
</dbReference>
<dbReference type="InterPro" id="IPR050164">
    <property type="entry name" value="Peptidase_C19"/>
</dbReference>
<comment type="subcellular location">
    <subcellularLocation>
        <location evidence="2">Nucleus</location>
    </subcellularLocation>
</comment>
<evidence type="ECO:0000259" key="12">
    <source>
        <dbReference type="PROSITE" id="PS50235"/>
    </source>
</evidence>
<dbReference type="Proteomes" id="UP000799640">
    <property type="component" value="Unassembled WGS sequence"/>
</dbReference>
<dbReference type="GO" id="GO:0004843">
    <property type="term" value="F:cysteine-type deubiquitinase activity"/>
    <property type="evidence" value="ECO:0007669"/>
    <property type="project" value="UniProtKB-EC"/>
</dbReference>
<dbReference type="Gene3D" id="2.60.210.10">
    <property type="entry name" value="Apoptosis, Tumor Necrosis Factor Receptor Associated Protein 2, Chain A"/>
    <property type="match status" value="1"/>
</dbReference>
<keyword evidence="14" id="KW-1185">Reference proteome</keyword>
<reference evidence="13" key="1">
    <citation type="journal article" date="2020" name="Stud. Mycol.">
        <title>101 Dothideomycetes genomes: a test case for predicting lifestyles and emergence of pathogens.</title>
        <authorList>
            <person name="Haridas S."/>
            <person name="Albert R."/>
            <person name="Binder M."/>
            <person name="Bloem J."/>
            <person name="Labutti K."/>
            <person name="Salamov A."/>
            <person name="Andreopoulos B."/>
            <person name="Baker S."/>
            <person name="Barry K."/>
            <person name="Bills G."/>
            <person name="Bluhm B."/>
            <person name="Cannon C."/>
            <person name="Castanera R."/>
            <person name="Culley D."/>
            <person name="Daum C."/>
            <person name="Ezra D."/>
            <person name="Gonzalez J."/>
            <person name="Henrissat B."/>
            <person name="Kuo A."/>
            <person name="Liang C."/>
            <person name="Lipzen A."/>
            <person name="Lutzoni F."/>
            <person name="Magnuson J."/>
            <person name="Mondo S."/>
            <person name="Nolan M."/>
            <person name="Ohm R."/>
            <person name="Pangilinan J."/>
            <person name="Park H.-J."/>
            <person name="Ramirez L."/>
            <person name="Alfaro M."/>
            <person name="Sun H."/>
            <person name="Tritt A."/>
            <person name="Yoshinaga Y."/>
            <person name="Zwiers L.-H."/>
            <person name="Turgeon B."/>
            <person name="Goodwin S."/>
            <person name="Spatafora J."/>
            <person name="Crous P."/>
            <person name="Grigoriev I."/>
        </authorList>
    </citation>
    <scope>NUCLEOTIDE SEQUENCE</scope>
    <source>
        <strain evidence="13">CBS 262.69</strain>
    </source>
</reference>
<dbReference type="PANTHER" id="PTHR24006:SF644">
    <property type="entry name" value="UBIQUITIN CARBOXYL-TERMINAL HYDROLASE 7"/>
    <property type="match status" value="1"/>
</dbReference>
<comment type="similarity">
    <text evidence="3">Belongs to the peptidase C19 family.</text>
</comment>
<proteinExistence type="inferred from homology"/>
<gene>
    <name evidence="13" type="ORF">EJ06DRAFT_489719</name>
</gene>
<feature type="region of interest" description="Disordered" evidence="10">
    <location>
        <begin position="1"/>
        <end position="30"/>
    </location>
</feature>
<keyword evidence="5" id="KW-0645">Protease</keyword>
<dbReference type="EC" id="3.4.19.12" evidence="4"/>
<dbReference type="SMART" id="SM00061">
    <property type="entry name" value="MATH"/>
    <property type="match status" value="1"/>
</dbReference>
<evidence type="ECO:0000313" key="14">
    <source>
        <dbReference type="Proteomes" id="UP000799640"/>
    </source>
</evidence>
<evidence type="ECO:0000256" key="2">
    <source>
        <dbReference type="ARBA" id="ARBA00004123"/>
    </source>
</evidence>
<evidence type="ECO:0000256" key="3">
    <source>
        <dbReference type="ARBA" id="ARBA00009085"/>
    </source>
</evidence>
<keyword evidence="7 13" id="KW-0378">Hydrolase</keyword>
<dbReference type="InterPro" id="IPR008974">
    <property type="entry name" value="TRAF-like"/>
</dbReference>
<dbReference type="InterPro" id="IPR038765">
    <property type="entry name" value="Papain-like_cys_pep_sf"/>
</dbReference>
<evidence type="ECO:0000256" key="6">
    <source>
        <dbReference type="ARBA" id="ARBA00022786"/>
    </source>
</evidence>
<dbReference type="Pfam" id="PF00443">
    <property type="entry name" value="UCH"/>
    <property type="match status" value="1"/>
</dbReference>
<evidence type="ECO:0000313" key="13">
    <source>
        <dbReference type="EMBL" id="KAF2403000.1"/>
    </source>
</evidence>
<dbReference type="GO" id="GO:0005634">
    <property type="term" value="C:nucleus"/>
    <property type="evidence" value="ECO:0007669"/>
    <property type="project" value="UniProtKB-SubCell"/>
</dbReference>
<dbReference type="Pfam" id="PF22486">
    <property type="entry name" value="MATH_2"/>
    <property type="match status" value="1"/>
</dbReference>
<evidence type="ECO:0000256" key="8">
    <source>
        <dbReference type="ARBA" id="ARBA00022807"/>
    </source>
</evidence>
<organism evidence="13 14">
    <name type="scientific">Trichodelitschia bisporula</name>
    <dbReference type="NCBI Taxonomy" id="703511"/>
    <lineage>
        <taxon>Eukaryota</taxon>
        <taxon>Fungi</taxon>
        <taxon>Dikarya</taxon>
        <taxon>Ascomycota</taxon>
        <taxon>Pezizomycotina</taxon>
        <taxon>Dothideomycetes</taxon>
        <taxon>Dothideomycetes incertae sedis</taxon>
        <taxon>Phaeotrichales</taxon>
        <taxon>Phaeotrichaceae</taxon>
        <taxon>Trichodelitschia</taxon>
    </lineage>
</organism>
<keyword evidence="8" id="KW-0788">Thiol protease</keyword>
<dbReference type="InterPro" id="IPR029346">
    <property type="entry name" value="USP_C"/>
</dbReference>
<dbReference type="Pfam" id="PF12436">
    <property type="entry name" value="USP7_ICP0_bdg"/>
    <property type="match status" value="1"/>
</dbReference>
<dbReference type="GO" id="GO:0031647">
    <property type="term" value="P:regulation of protein stability"/>
    <property type="evidence" value="ECO:0007669"/>
    <property type="project" value="TreeGrafter"/>
</dbReference>
<accession>A0A6G1I3Z1</accession>
<dbReference type="CDD" id="cd02659">
    <property type="entry name" value="peptidase_C19C"/>
    <property type="match status" value="1"/>
</dbReference>
<dbReference type="SUPFAM" id="SSF49599">
    <property type="entry name" value="TRAF domain-like"/>
    <property type="match status" value="1"/>
</dbReference>
<dbReference type="FunFam" id="3.90.70.10:FF:000005">
    <property type="entry name" value="Ubiquitin carboxyl-terminal hydrolase 7"/>
    <property type="match status" value="1"/>
</dbReference>
<dbReference type="GO" id="GO:0006508">
    <property type="term" value="P:proteolysis"/>
    <property type="evidence" value="ECO:0007669"/>
    <property type="project" value="UniProtKB-KW"/>
</dbReference>
<dbReference type="GO" id="GO:0016579">
    <property type="term" value="P:protein deubiquitination"/>
    <property type="evidence" value="ECO:0007669"/>
    <property type="project" value="InterPro"/>
</dbReference>
<sequence length="1157" mass="133132">MDPVLHSDALAPSPSNSPQENDMILDNDIDEDKGVAIISPDESMDEAEPEPKLRADDYDAIMKRHMPPISDLETECETHHTWDIENWRALGRREQGPTFKCGEHPFRVLFFPYGNNVDHASFYLEHGFGDKVPEDWYACAQFTLVLWNPNDPTLYHTHTATHRFQADESDWGFTRFAELRKLFAPRWEDSDRPMVENDSAKLTAYVRVYKDPTGVLWHNFVNYDSKKVTGMVGLKNQGATCYLNSLLQSLYFTTAFRKAVYQIPTENETDVRANSAYALQRLFYQLQTSAVAVSTGELTKAFGWDTRQIFEQQDVQELSRILMERLEEKMKGSEAQDALAKMFVGKMKTYISCINVDYESSRTEDFWDIQLNVSGNNDLDDSFRDYIQVETMEGENKYQAEGFGLQDAKKGVIFESFPSVLHLQLKRFEYDIQRDAMTKINDRYEFPEEWDASPYLSQDADRSEPYIYQLYGVLVHSGDLNAGHYYAFIKPQKDSEFFKFDDDRVMRALKREAISDNFGGEAPAQANGQLAQRNPYTRVWSAKRSNNAYMLVYIRQSRTDSILLNEDEVQPPEHLARKFAEEKALNERIRKDREEAHLYMQINVAANSNFKEHQGFDIVPWKDSVEASSAAIPKSYRILRCTTVDQFVKFVAADLEVDPETLRPWAMVNRQNGTVRPDRVIAEPHITVEEALNKYGTKTANLRLWMEDAVGKDDKDKPVFGDAILESRVPLDPSNRPIILFLKYFDIEKQTLYGVSHFYAAQQDRVSDISPQIFKLMGWPADTAFKVFEEIKHSMIEPMKPKQTLAQSEIQDGDIITVQKHISEKEAAAVTERGGYAEAREFYEYLLHRIAVKFVPKVSAEAEGTTFELVLSKRMTYNQLAQKVGEHLGEDPTHLRFTPVNATNGKPKAVAVRHTTNNNLGAILSPGYNSYGAAVSQRPDALFYEVLEVSLSELEMRKNIKVTWLPEGLTKEEHFEFLVPKNGTIQNVVLSLQRKVPALTDEIFDRIRVFEVHNNKIYRECSPNYAIANLTDFVNLFIEIKPEEEIDYPEGDHLALAFHFEKEVSRAHGIPFVFLMKKGETFKETKERLSRRTGLKGKSFEKIRFAVIPRSNYQRPLYLEDDDILSEKLSPREDQLGLDHANKARSAWNRADSIFIR</sequence>
<dbReference type="GO" id="GO:0140492">
    <property type="term" value="F:metal-dependent deubiquitinase activity"/>
    <property type="evidence" value="ECO:0007669"/>
    <property type="project" value="UniProtKB-ARBA"/>
</dbReference>
<evidence type="ECO:0000259" key="11">
    <source>
        <dbReference type="PROSITE" id="PS50144"/>
    </source>
</evidence>
<keyword evidence="9" id="KW-0539">Nucleus</keyword>
<dbReference type="GO" id="GO:0004175">
    <property type="term" value="F:endopeptidase activity"/>
    <property type="evidence" value="ECO:0007669"/>
    <property type="project" value="UniProtKB-ARBA"/>
</dbReference>
<dbReference type="InterPro" id="IPR028889">
    <property type="entry name" value="USP"/>
</dbReference>
<dbReference type="PROSITE" id="PS00972">
    <property type="entry name" value="USP_1"/>
    <property type="match status" value="1"/>
</dbReference>
<evidence type="ECO:0000256" key="1">
    <source>
        <dbReference type="ARBA" id="ARBA00000707"/>
    </source>
</evidence>
<dbReference type="InterPro" id="IPR024729">
    <property type="entry name" value="USP7_ICP0-binding_dom"/>
</dbReference>
<evidence type="ECO:0000256" key="7">
    <source>
        <dbReference type="ARBA" id="ARBA00022801"/>
    </source>
</evidence>
<dbReference type="GO" id="GO:0005829">
    <property type="term" value="C:cytosol"/>
    <property type="evidence" value="ECO:0007669"/>
    <property type="project" value="TreeGrafter"/>
</dbReference>
<dbReference type="PROSITE" id="PS50144">
    <property type="entry name" value="MATH"/>
    <property type="match status" value="1"/>
</dbReference>
<feature type="domain" description="MATH" evidence="11">
    <location>
        <begin position="77"/>
        <end position="206"/>
    </location>
</feature>
<dbReference type="PROSITE" id="PS50235">
    <property type="entry name" value="USP_3"/>
    <property type="match status" value="1"/>
</dbReference>
<evidence type="ECO:0000256" key="9">
    <source>
        <dbReference type="ARBA" id="ARBA00023242"/>
    </source>
</evidence>
<dbReference type="OrthoDB" id="289038at2759"/>
<dbReference type="FunFam" id="2.60.210.10:FF:000011">
    <property type="entry name" value="Ubiquitin carboxyl-terminal hydrolase 7"/>
    <property type="match status" value="1"/>
</dbReference>
<dbReference type="SUPFAM" id="SSF54001">
    <property type="entry name" value="Cysteine proteinases"/>
    <property type="match status" value="1"/>
</dbReference>
<dbReference type="InterPro" id="IPR001394">
    <property type="entry name" value="Peptidase_C19_UCH"/>
</dbReference>
<feature type="domain" description="USP" evidence="12">
    <location>
        <begin position="232"/>
        <end position="556"/>
    </location>
</feature>
<dbReference type="InterPro" id="IPR002083">
    <property type="entry name" value="MATH/TRAF_dom"/>
</dbReference>